<dbReference type="RefSeq" id="WP_253242887.1">
    <property type="nucleotide sequence ID" value="NZ_JAMYJR010000051.1"/>
</dbReference>
<feature type="transmembrane region" description="Helical" evidence="1">
    <location>
        <begin position="121"/>
        <end position="139"/>
    </location>
</feature>
<keyword evidence="1" id="KW-0812">Transmembrane</keyword>
<keyword evidence="1" id="KW-1133">Transmembrane helix</keyword>
<dbReference type="Proteomes" id="UP001523369">
    <property type="component" value="Unassembled WGS sequence"/>
</dbReference>
<sequence>MYLSTGALRAKRVAWLAAVVVWASVLMLPWWPTEFVDPTFLEYRSSPIEQYREHGNDWWDVVPYGYFLFGFVLQLVAALALPLLVGRQGWWHWPAGVGVLLTTIWQFIAVVPYGLINTTVVPYLAMVAGAALVVAWICVRRWAESDEWPPARIEAS</sequence>
<evidence type="ECO:0000256" key="1">
    <source>
        <dbReference type="SAM" id="Phobius"/>
    </source>
</evidence>
<keyword evidence="1" id="KW-0472">Membrane</keyword>
<gene>
    <name evidence="2" type="ORF">M1L60_40425</name>
</gene>
<comment type="caution">
    <text evidence="2">The sequence shown here is derived from an EMBL/GenBank/DDBJ whole genome shotgun (WGS) entry which is preliminary data.</text>
</comment>
<evidence type="ECO:0000313" key="2">
    <source>
        <dbReference type="EMBL" id="MCO8276865.1"/>
    </source>
</evidence>
<protein>
    <submittedName>
        <fullName evidence="2">Uncharacterized protein</fullName>
    </submittedName>
</protein>
<proteinExistence type="predicted"/>
<reference evidence="2 3" key="1">
    <citation type="submission" date="2022-06" db="EMBL/GenBank/DDBJ databases">
        <title>New Species of the Genus Actinoplanes, ActinopZanes ferrugineus.</title>
        <authorList>
            <person name="Ding P."/>
        </authorList>
    </citation>
    <scope>NUCLEOTIDE SEQUENCE [LARGE SCALE GENOMIC DNA]</scope>
    <source>
        <strain evidence="2 3">TRM88003</strain>
    </source>
</reference>
<keyword evidence="3" id="KW-1185">Reference proteome</keyword>
<name>A0ABT1E413_9ACTN</name>
<feature type="transmembrane region" description="Helical" evidence="1">
    <location>
        <begin position="97"/>
        <end position="115"/>
    </location>
</feature>
<evidence type="ECO:0000313" key="3">
    <source>
        <dbReference type="Proteomes" id="UP001523369"/>
    </source>
</evidence>
<feature type="transmembrane region" description="Helical" evidence="1">
    <location>
        <begin position="64"/>
        <end position="85"/>
    </location>
</feature>
<organism evidence="2 3">
    <name type="scientific">Paractinoplanes aksuensis</name>
    <dbReference type="NCBI Taxonomy" id="2939490"/>
    <lineage>
        <taxon>Bacteria</taxon>
        <taxon>Bacillati</taxon>
        <taxon>Actinomycetota</taxon>
        <taxon>Actinomycetes</taxon>
        <taxon>Micromonosporales</taxon>
        <taxon>Micromonosporaceae</taxon>
        <taxon>Paractinoplanes</taxon>
    </lineage>
</organism>
<dbReference type="EMBL" id="JAMYJR010000051">
    <property type="protein sequence ID" value="MCO8276865.1"/>
    <property type="molecule type" value="Genomic_DNA"/>
</dbReference>
<feature type="transmembrane region" description="Helical" evidence="1">
    <location>
        <begin position="12"/>
        <end position="31"/>
    </location>
</feature>
<accession>A0ABT1E413</accession>